<dbReference type="GO" id="GO:0006355">
    <property type="term" value="P:regulation of DNA-templated transcription"/>
    <property type="evidence" value="ECO:0007669"/>
    <property type="project" value="InterPro"/>
</dbReference>
<dbReference type="Gene3D" id="1.10.1220.10">
    <property type="entry name" value="Met repressor-like"/>
    <property type="match status" value="1"/>
</dbReference>
<evidence type="ECO:0000259" key="1">
    <source>
        <dbReference type="Pfam" id="PF07878"/>
    </source>
</evidence>
<proteinExistence type="predicted"/>
<protein>
    <recommendedName>
        <fullName evidence="1">CopG-like ribbon-helix-helix domain-containing protein</fullName>
    </recommendedName>
</protein>
<name>A0A2P7MR83_9CYAN</name>
<keyword evidence="3" id="KW-1185">Reference proteome</keyword>
<comment type="caution">
    <text evidence="2">The sequence shown here is derived from an EMBL/GenBank/DDBJ whole genome shotgun (WGS) entry which is preliminary data.</text>
</comment>
<evidence type="ECO:0000313" key="3">
    <source>
        <dbReference type="Proteomes" id="UP000243002"/>
    </source>
</evidence>
<dbReference type="RefSeq" id="WP_106632987.1">
    <property type="nucleotide sequence ID" value="NZ_PXXO01000017.1"/>
</dbReference>
<dbReference type="OrthoDB" id="561648at2"/>
<dbReference type="EMBL" id="PXXO01000017">
    <property type="protein sequence ID" value="PSJ03734.1"/>
    <property type="molecule type" value="Genomic_DNA"/>
</dbReference>
<sequence>MNDKLRILQRQPRRISITLSYNVHEALIKRSDEEGRSVSNLCAFLLEDALKDQRELIGIHSRDNIVDGLAGKKLMLNGDSVSNGFSRRQ</sequence>
<evidence type="ECO:0000313" key="2">
    <source>
        <dbReference type="EMBL" id="PSJ03734.1"/>
    </source>
</evidence>
<gene>
    <name evidence="2" type="ORF">C7K55_12120</name>
</gene>
<dbReference type="InterPro" id="IPR010985">
    <property type="entry name" value="Ribbon_hlx_hlx"/>
</dbReference>
<feature type="domain" description="CopG-like ribbon-helix-helix" evidence="1">
    <location>
        <begin position="14"/>
        <end position="52"/>
    </location>
</feature>
<dbReference type="SUPFAM" id="SSF47598">
    <property type="entry name" value="Ribbon-helix-helix"/>
    <property type="match status" value="1"/>
</dbReference>
<accession>A0A2P7MR83</accession>
<dbReference type="InterPro" id="IPR012869">
    <property type="entry name" value="RHH_5"/>
</dbReference>
<organism evidence="2 3">
    <name type="scientific">Cyanobium usitatum str. Tous</name>
    <dbReference type="NCBI Taxonomy" id="2116684"/>
    <lineage>
        <taxon>Bacteria</taxon>
        <taxon>Bacillati</taxon>
        <taxon>Cyanobacteriota</taxon>
        <taxon>Cyanophyceae</taxon>
        <taxon>Synechococcales</taxon>
        <taxon>Prochlorococcaceae</taxon>
        <taxon>Cyanobium</taxon>
    </lineage>
</organism>
<dbReference type="AlphaFoldDB" id="A0A2P7MR83"/>
<dbReference type="InterPro" id="IPR013321">
    <property type="entry name" value="Arc_rbn_hlx_hlx"/>
</dbReference>
<reference evidence="2 3" key="1">
    <citation type="journal article" date="2018" name="Environ. Microbiol.">
        <title>Ecological and genomic features of two widespread freshwater picocyanobacteria.</title>
        <authorList>
            <person name="Cabello-Yeves P.J."/>
            <person name="Picazo A."/>
            <person name="Camacho A."/>
            <person name="Callieri C."/>
            <person name="Rosselli R."/>
            <person name="Roda-Garcia J.J."/>
            <person name="Coutinho F.H."/>
            <person name="Rodriguez-Valera F."/>
        </authorList>
    </citation>
    <scope>NUCLEOTIDE SEQUENCE [LARGE SCALE GENOMIC DNA]</scope>
    <source>
        <strain evidence="2 3">Tous</strain>
    </source>
</reference>
<dbReference type="Proteomes" id="UP000243002">
    <property type="component" value="Unassembled WGS sequence"/>
</dbReference>
<dbReference type="Pfam" id="PF07878">
    <property type="entry name" value="RHH_5"/>
    <property type="match status" value="1"/>
</dbReference>